<dbReference type="Proteomes" id="UP000256869">
    <property type="component" value="Unassembled WGS sequence"/>
</dbReference>
<evidence type="ECO:0000256" key="1">
    <source>
        <dbReference type="ARBA" id="ARBA00023015"/>
    </source>
</evidence>
<dbReference type="SUPFAM" id="SSF51215">
    <property type="entry name" value="Regulatory protein AraC"/>
    <property type="match status" value="1"/>
</dbReference>
<dbReference type="RefSeq" id="WP_115992408.1">
    <property type="nucleotide sequence ID" value="NZ_QRDY01000004.1"/>
</dbReference>
<dbReference type="AlphaFoldDB" id="A0A3D9IMV8"/>
<dbReference type="Gene3D" id="2.60.120.10">
    <property type="entry name" value="Jelly Rolls"/>
    <property type="match status" value="1"/>
</dbReference>
<dbReference type="GO" id="GO:0003700">
    <property type="term" value="F:DNA-binding transcription factor activity"/>
    <property type="evidence" value="ECO:0007669"/>
    <property type="project" value="InterPro"/>
</dbReference>
<evidence type="ECO:0000256" key="2">
    <source>
        <dbReference type="ARBA" id="ARBA00023125"/>
    </source>
</evidence>
<name>A0A3D9IMV8_9BACL</name>
<dbReference type="InterPro" id="IPR003313">
    <property type="entry name" value="AraC-bd"/>
</dbReference>
<evidence type="ECO:0000259" key="4">
    <source>
        <dbReference type="PROSITE" id="PS01124"/>
    </source>
</evidence>
<evidence type="ECO:0000313" key="5">
    <source>
        <dbReference type="EMBL" id="RED63114.1"/>
    </source>
</evidence>
<gene>
    <name evidence="5" type="ORF">DFP95_104108</name>
</gene>
<evidence type="ECO:0000256" key="3">
    <source>
        <dbReference type="ARBA" id="ARBA00023163"/>
    </source>
</evidence>
<keyword evidence="2 5" id="KW-0238">DNA-binding</keyword>
<dbReference type="InterPro" id="IPR018060">
    <property type="entry name" value="HTH_AraC"/>
</dbReference>
<proteinExistence type="predicted"/>
<evidence type="ECO:0000313" key="6">
    <source>
        <dbReference type="Proteomes" id="UP000256869"/>
    </source>
</evidence>
<dbReference type="Pfam" id="PF02311">
    <property type="entry name" value="AraC_binding"/>
    <property type="match status" value="1"/>
</dbReference>
<comment type="caution">
    <text evidence="5">The sequence shown here is derived from an EMBL/GenBank/DDBJ whole genome shotgun (WGS) entry which is preliminary data.</text>
</comment>
<reference evidence="5 6" key="1">
    <citation type="submission" date="2018-07" db="EMBL/GenBank/DDBJ databases">
        <title>Genomic Encyclopedia of Type Strains, Phase III (KMG-III): the genomes of soil and plant-associated and newly described type strains.</title>
        <authorList>
            <person name="Whitman W."/>
        </authorList>
    </citation>
    <scope>NUCLEOTIDE SEQUENCE [LARGE SCALE GENOMIC DNA]</scope>
    <source>
        <strain evidence="5 6">CECT 8236</strain>
    </source>
</reference>
<dbReference type="GO" id="GO:0043565">
    <property type="term" value="F:sequence-specific DNA binding"/>
    <property type="evidence" value="ECO:0007669"/>
    <property type="project" value="InterPro"/>
</dbReference>
<dbReference type="InterPro" id="IPR037923">
    <property type="entry name" value="HTH-like"/>
</dbReference>
<keyword evidence="6" id="KW-1185">Reference proteome</keyword>
<keyword evidence="1" id="KW-0805">Transcription regulation</keyword>
<dbReference type="SUPFAM" id="SSF46689">
    <property type="entry name" value="Homeodomain-like"/>
    <property type="match status" value="2"/>
</dbReference>
<dbReference type="Gene3D" id="1.10.10.60">
    <property type="entry name" value="Homeodomain-like"/>
    <property type="match status" value="2"/>
</dbReference>
<dbReference type="SMART" id="SM00342">
    <property type="entry name" value="HTH_ARAC"/>
    <property type="match status" value="1"/>
</dbReference>
<dbReference type="PROSITE" id="PS01124">
    <property type="entry name" value="HTH_ARAC_FAMILY_2"/>
    <property type="match status" value="1"/>
</dbReference>
<dbReference type="InterPro" id="IPR018062">
    <property type="entry name" value="HTH_AraC-typ_CS"/>
</dbReference>
<organism evidence="5 6">
    <name type="scientific">Cohnella lupini</name>
    <dbReference type="NCBI Taxonomy" id="1294267"/>
    <lineage>
        <taxon>Bacteria</taxon>
        <taxon>Bacillati</taxon>
        <taxon>Bacillota</taxon>
        <taxon>Bacilli</taxon>
        <taxon>Bacillales</taxon>
        <taxon>Paenibacillaceae</taxon>
        <taxon>Cohnella</taxon>
    </lineage>
</organism>
<dbReference type="Pfam" id="PF12833">
    <property type="entry name" value="HTH_18"/>
    <property type="match status" value="1"/>
</dbReference>
<protein>
    <submittedName>
        <fullName evidence="5">AraC-like DNA-binding protein</fullName>
    </submittedName>
</protein>
<dbReference type="PANTHER" id="PTHR43280:SF2">
    <property type="entry name" value="HTH-TYPE TRANSCRIPTIONAL REGULATOR EXSA"/>
    <property type="match status" value="1"/>
</dbReference>
<dbReference type="PROSITE" id="PS00041">
    <property type="entry name" value="HTH_ARAC_FAMILY_1"/>
    <property type="match status" value="1"/>
</dbReference>
<dbReference type="PANTHER" id="PTHR43280">
    <property type="entry name" value="ARAC-FAMILY TRANSCRIPTIONAL REGULATOR"/>
    <property type="match status" value="1"/>
</dbReference>
<feature type="domain" description="HTH araC/xylS-type" evidence="4">
    <location>
        <begin position="187"/>
        <end position="285"/>
    </location>
</feature>
<accession>A0A3D9IMV8</accession>
<sequence length="288" mass="33379">MLFSPYVRIALDHTMSAGNVVWERMLWDYELLYVHTGEMEAEIEGQVYRAVSGDVLLLKPGQRHSLRVPGDQPTRQPHIHFDLSDKPDSLDVSVSFVTVEQMNEKEKLQFREDELSAHPYSLPSFFRLEDPAAFEETLFRAIAEFELKMPFYELKMKSCVLELLTQLLRQTHWSPNFQGPVIGRILTDVQRYLSHHADREVTLDELSGRFHLSKPYLISAFKDAFRITPKQYHQQQRILRARNLLKYTAMSIREIAAALGFPDIHSFSRAFKNKTGSAPSVHRTTESK</sequence>
<keyword evidence="3" id="KW-0804">Transcription</keyword>
<dbReference type="EMBL" id="QRDY01000004">
    <property type="protein sequence ID" value="RED63114.1"/>
    <property type="molecule type" value="Genomic_DNA"/>
</dbReference>
<dbReference type="InterPro" id="IPR014710">
    <property type="entry name" value="RmlC-like_jellyroll"/>
</dbReference>
<dbReference type="InterPro" id="IPR009057">
    <property type="entry name" value="Homeodomain-like_sf"/>
</dbReference>